<organism evidence="2 3">
    <name type="scientific">Protopolystoma xenopodis</name>
    <dbReference type="NCBI Taxonomy" id="117903"/>
    <lineage>
        <taxon>Eukaryota</taxon>
        <taxon>Metazoa</taxon>
        <taxon>Spiralia</taxon>
        <taxon>Lophotrochozoa</taxon>
        <taxon>Platyhelminthes</taxon>
        <taxon>Monogenea</taxon>
        <taxon>Polyopisthocotylea</taxon>
        <taxon>Polystomatidea</taxon>
        <taxon>Polystomatidae</taxon>
        <taxon>Protopolystoma</taxon>
    </lineage>
</organism>
<dbReference type="AlphaFoldDB" id="A0A3S5CKR7"/>
<accession>A0A3S5CKR7</accession>
<keyword evidence="3" id="KW-1185">Reference proteome</keyword>
<name>A0A3S5CKR7_9PLAT</name>
<protein>
    <submittedName>
        <fullName evidence="2">Uncharacterized protein</fullName>
    </submittedName>
</protein>
<gene>
    <name evidence="2" type="ORF">PXEA_LOCUS22723</name>
</gene>
<evidence type="ECO:0000313" key="3">
    <source>
        <dbReference type="Proteomes" id="UP000784294"/>
    </source>
</evidence>
<comment type="caution">
    <text evidence="2">The sequence shown here is derived from an EMBL/GenBank/DDBJ whole genome shotgun (WGS) entry which is preliminary data.</text>
</comment>
<dbReference type="EMBL" id="CAAALY010101796">
    <property type="protein sequence ID" value="VEL29283.1"/>
    <property type="molecule type" value="Genomic_DNA"/>
</dbReference>
<evidence type="ECO:0000256" key="1">
    <source>
        <dbReference type="SAM" id="MobiDB-lite"/>
    </source>
</evidence>
<reference evidence="2" key="1">
    <citation type="submission" date="2018-11" db="EMBL/GenBank/DDBJ databases">
        <authorList>
            <consortium name="Pathogen Informatics"/>
        </authorList>
    </citation>
    <scope>NUCLEOTIDE SEQUENCE</scope>
</reference>
<dbReference type="Proteomes" id="UP000784294">
    <property type="component" value="Unassembled WGS sequence"/>
</dbReference>
<proteinExistence type="predicted"/>
<evidence type="ECO:0000313" key="2">
    <source>
        <dbReference type="EMBL" id="VEL29283.1"/>
    </source>
</evidence>
<sequence>MIIKSFYTPSSFSPICAGLHAPPRHPACHVAAPLDVISLFQVVFCSTRLPLKPRVWTLAPIGKIVFPSTPSRPMAPFHAITRTHTHQPAHSHGRPCTQNNSCGTGKLAAGRK</sequence>
<feature type="region of interest" description="Disordered" evidence="1">
    <location>
        <begin position="83"/>
        <end position="112"/>
    </location>
</feature>
<feature type="compositionally biased region" description="Basic residues" evidence="1">
    <location>
        <begin position="83"/>
        <end position="93"/>
    </location>
</feature>